<dbReference type="EMBL" id="JAQZSM010000049">
    <property type="protein sequence ID" value="MDD7973699.1"/>
    <property type="molecule type" value="Genomic_DNA"/>
</dbReference>
<feature type="signal peptide" evidence="1">
    <location>
        <begin position="1"/>
        <end position="26"/>
    </location>
</feature>
<dbReference type="Proteomes" id="UP001431784">
    <property type="component" value="Unassembled WGS sequence"/>
</dbReference>
<protein>
    <recommendedName>
        <fullName evidence="5">Rap1a immunity protein domain-containing protein</fullName>
    </recommendedName>
</protein>
<comment type="caution">
    <text evidence="3">The sequence shown here is derived from an EMBL/GenBank/DDBJ whole genome shotgun (WGS) entry which is preliminary data.</text>
</comment>
<keyword evidence="4" id="KW-1185">Reference proteome</keyword>
<evidence type="ECO:0000313" key="4">
    <source>
        <dbReference type="Proteomes" id="UP001431784"/>
    </source>
</evidence>
<proteinExistence type="predicted"/>
<dbReference type="EMBL" id="JAQZSM010000001">
    <property type="protein sequence ID" value="MDD7969936.1"/>
    <property type="molecule type" value="Genomic_DNA"/>
</dbReference>
<name>A0ABT5TFI2_9RHOB</name>
<sequence>MLCYFKMRAANALILLATLSTQPVLAQSPESDSWTERKCELYTAAWHHLAGDGVPEGVSEGFVTDHDAFLASGCLDRGHVCPRSPHEREIADMLSLMAVAEGMAGSFLPFSCAD</sequence>
<gene>
    <name evidence="2" type="ORF">PUT78_02390</name>
    <name evidence="3" type="ORF">PUT78_21800</name>
</gene>
<accession>A0ABT5TFI2</accession>
<feature type="chain" id="PRO_5045032326" description="Rap1a immunity protein domain-containing protein" evidence="1">
    <location>
        <begin position="27"/>
        <end position="114"/>
    </location>
</feature>
<evidence type="ECO:0000313" key="3">
    <source>
        <dbReference type="EMBL" id="MDD7973699.1"/>
    </source>
</evidence>
<organism evidence="3 4">
    <name type="scientific">Roseinatronobacter alkalisoli</name>
    <dbReference type="NCBI Taxonomy" id="3028235"/>
    <lineage>
        <taxon>Bacteria</taxon>
        <taxon>Pseudomonadati</taxon>
        <taxon>Pseudomonadota</taxon>
        <taxon>Alphaproteobacteria</taxon>
        <taxon>Rhodobacterales</taxon>
        <taxon>Paracoccaceae</taxon>
        <taxon>Roseinatronobacter</taxon>
    </lineage>
</organism>
<keyword evidence="1" id="KW-0732">Signal</keyword>
<reference evidence="3" key="1">
    <citation type="submission" date="2023-02" db="EMBL/GenBank/DDBJ databases">
        <title>Description of Roseinatronobacter alkalisoli sp. nov., an alkaliphilic bacerium isolated from soda soil.</title>
        <authorList>
            <person name="Wei W."/>
        </authorList>
    </citation>
    <scope>NUCLEOTIDE SEQUENCE</scope>
    <source>
        <strain evidence="3">HJB301</strain>
    </source>
</reference>
<evidence type="ECO:0000256" key="1">
    <source>
        <dbReference type="SAM" id="SignalP"/>
    </source>
</evidence>
<evidence type="ECO:0008006" key="5">
    <source>
        <dbReference type="Google" id="ProtNLM"/>
    </source>
</evidence>
<evidence type="ECO:0000313" key="2">
    <source>
        <dbReference type="EMBL" id="MDD7969936.1"/>
    </source>
</evidence>
<dbReference type="RefSeq" id="WP_274350455.1">
    <property type="nucleotide sequence ID" value="NZ_JAQZSM010000001.1"/>
</dbReference>